<keyword evidence="3" id="KW-1185">Reference proteome</keyword>
<gene>
    <name evidence="2" type="ORF">ACFQZM_08905</name>
</gene>
<dbReference type="RefSeq" id="WP_242619038.1">
    <property type="nucleotide sequence ID" value="NZ_CAACUY010000018.1"/>
</dbReference>
<reference evidence="3" key="1">
    <citation type="journal article" date="2019" name="Int. J. Syst. Evol. Microbiol.">
        <title>The Global Catalogue of Microorganisms (GCM) 10K type strain sequencing project: providing services to taxonomists for standard genome sequencing and annotation.</title>
        <authorList>
            <consortium name="The Broad Institute Genomics Platform"/>
            <consortium name="The Broad Institute Genome Sequencing Center for Infectious Disease"/>
            <person name="Wu L."/>
            <person name="Ma J."/>
        </authorList>
    </citation>
    <scope>NUCLEOTIDE SEQUENCE [LARGE SCALE GENOMIC DNA]</scope>
    <source>
        <strain evidence="3">JCM 9371</strain>
    </source>
</reference>
<evidence type="ECO:0000313" key="2">
    <source>
        <dbReference type="EMBL" id="MFD0684612.1"/>
    </source>
</evidence>
<proteinExistence type="predicted"/>
<dbReference type="SUPFAM" id="SSF55811">
    <property type="entry name" value="Nudix"/>
    <property type="match status" value="1"/>
</dbReference>
<comment type="caution">
    <text evidence="2">The sequence shown here is derived from an EMBL/GenBank/DDBJ whole genome shotgun (WGS) entry which is preliminary data.</text>
</comment>
<evidence type="ECO:0000259" key="1">
    <source>
        <dbReference type="Pfam" id="PF00293"/>
    </source>
</evidence>
<dbReference type="InterPro" id="IPR000086">
    <property type="entry name" value="NUDIX_hydrolase_dom"/>
</dbReference>
<dbReference type="Pfam" id="PF00293">
    <property type="entry name" value="NUDIX"/>
    <property type="match status" value="1"/>
</dbReference>
<dbReference type="Proteomes" id="UP001597063">
    <property type="component" value="Unassembled WGS sequence"/>
</dbReference>
<sequence>MTVDDVLYFWHEAAVPADVEITQVYGHLLCPQTARVLVQEDEGWFNLPGGTPERWDDDIVATLVREAFEENQVRVTDAVYLGYQEVHRPGMVPYAQVRMAGLIGAFEPRRPDPDGGRVYRRLMTSLSEAPQVLGWGEPAVAQAKAAARVAEELWKLSVTSPAPAGYVD</sequence>
<dbReference type="Gene3D" id="3.90.79.10">
    <property type="entry name" value="Nucleoside Triphosphate Pyrophosphohydrolase"/>
    <property type="match status" value="1"/>
</dbReference>
<feature type="domain" description="Nudix hydrolase" evidence="1">
    <location>
        <begin position="27"/>
        <end position="89"/>
    </location>
</feature>
<evidence type="ECO:0000313" key="3">
    <source>
        <dbReference type="Proteomes" id="UP001597063"/>
    </source>
</evidence>
<organism evidence="2 3">
    <name type="scientific">Actinomadura fibrosa</name>
    <dbReference type="NCBI Taxonomy" id="111802"/>
    <lineage>
        <taxon>Bacteria</taxon>
        <taxon>Bacillati</taxon>
        <taxon>Actinomycetota</taxon>
        <taxon>Actinomycetes</taxon>
        <taxon>Streptosporangiales</taxon>
        <taxon>Thermomonosporaceae</taxon>
        <taxon>Actinomadura</taxon>
    </lineage>
</organism>
<name>A0ABW2XF45_9ACTN</name>
<dbReference type="EMBL" id="JBHTGP010000003">
    <property type="protein sequence ID" value="MFD0684612.1"/>
    <property type="molecule type" value="Genomic_DNA"/>
</dbReference>
<accession>A0ABW2XF45</accession>
<dbReference type="InterPro" id="IPR015797">
    <property type="entry name" value="NUDIX_hydrolase-like_dom_sf"/>
</dbReference>
<protein>
    <submittedName>
        <fullName evidence="2">NUDIX domain-containing protein</fullName>
    </submittedName>
</protein>